<dbReference type="EMBL" id="JADBDZ010000001">
    <property type="protein sequence ID" value="MBE1535504.1"/>
    <property type="molecule type" value="Genomic_DNA"/>
</dbReference>
<dbReference type="Proteomes" id="UP000627838">
    <property type="component" value="Unassembled WGS sequence"/>
</dbReference>
<keyword evidence="5" id="KW-0029">Amino-acid transport</keyword>
<dbReference type="CDD" id="cd06581">
    <property type="entry name" value="TM_PBP1_LivM_like"/>
    <property type="match status" value="1"/>
</dbReference>
<feature type="transmembrane region" description="Helical" evidence="9">
    <location>
        <begin position="532"/>
        <end position="555"/>
    </location>
</feature>
<evidence type="ECO:0000256" key="5">
    <source>
        <dbReference type="ARBA" id="ARBA00022970"/>
    </source>
</evidence>
<keyword evidence="3" id="KW-1003">Cell membrane</keyword>
<feature type="transmembrane region" description="Helical" evidence="9">
    <location>
        <begin position="63"/>
        <end position="85"/>
    </location>
</feature>
<keyword evidence="11" id="KW-1185">Reference proteome</keyword>
<dbReference type="PANTHER" id="PTHR11795">
    <property type="entry name" value="BRANCHED-CHAIN AMINO ACID TRANSPORT SYSTEM PERMEASE PROTEIN LIVH"/>
    <property type="match status" value="1"/>
</dbReference>
<accession>A0ABR9JY46</accession>
<evidence type="ECO:0000256" key="4">
    <source>
        <dbReference type="ARBA" id="ARBA00022692"/>
    </source>
</evidence>
<keyword evidence="4 9" id="KW-0812">Transmembrane</keyword>
<keyword evidence="7 9" id="KW-0472">Membrane</keyword>
<dbReference type="RefSeq" id="WP_192761693.1">
    <property type="nucleotide sequence ID" value="NZ_JADBDZ010000001.1"/>
</dbReference>
<feature type="transmembrane region" description="Helical" evidence="9">
    <location>
        <begin position="266"/>
        <end position="286"/>
    </location>
</feature>
<gene>
    <name evidence="10" type="ORF">H4W34_005337</name>
</gene>
<feature type="transmembrane region" description="Helical" evidence="9">
    <location>
        <begin position="190"/>
        <end position="212"/>
    </location>
</feature>
<sequence>MDKFLTFGIVGLSTGGIYAVISSGLVLTYTTTGIFNFAHGAAGMMAAFAYWQLTGGWGLPVPIALALVLLVLAPLFGLLVERLIMRPVQGVGEVERLVVTIALLTGLIAMAQWIWDPNVARPLTPFFADRDAIQIGPATMTWHQLVTLVVAAAVAIGLYAFLYGSRIGVGMRATVDDPSLARLNGGDPVVAAKAAWVLGTMLAALGGILIAPSVPLDAANLSLLIVSAYAAAIFGRLRSLPMAFVGAMVVGCTESFLTGYLPQNEYLPGLRIAAPALLLFLVLLLFPNPRVRGGVRITRSLPTPTLRGTLVFAGCLMVFAAILATTLSDSDVISYGQIFPLSIIGLSIVVLTGFSGQISLAQLGLAGIGAVVWAGVGASGNPLALLAVVAVSAVVGALIAIPALRLSGIYLALATAAFALILDGWIFTMPVDWLFSGGGAEVTPIFSGARAQMLFAAAVLAALCLMAVWIRRGFFGRRLIAMRDSEAACATLGGRLLITKVAVFALSAAIAGLGGALYGMQARTITPEQFTLVAGLPIFLLVIIGGMAAIGSGFFTGVNLAGIMHAITVLWPGAHHVSSLLVGLAGIGMGRHPEGVVPHFRESWSPLRRFWIPLAVIVGALWGLRLLDVVNGWVLTFGSVAAAVALRELARPRAPKTDADVPLEWRGVRRPWLPSDREEVLDGLARS</sequence>
<comment type="similarity">
    <text evidence="8">Belongs to the binding-protein-dependent transport system permease family. LivHM subfamily.</text>
</comment>
<evidence type="ECO:0000313" key="11">
    <source>
        <dbReference type="Proteomes" id="UP000627838"/>
    </source>
</evidence>
<dbReference type="InterPro" id="IPR043428">
    <property type="entry name" value="LivM-like"/>
</dbReference>
<evidence type="ECO:0000256" key="1">
    <source>
        <dbReference type="ARBA" id="ARBA00004651"/>
    </source>
</evidence>
<feature type="transmembrane region" description="Helical" evidence="9">
    <location>
        <begin position="97"/>
        <end position="115"/>
    </location>
</feature>
<feature type="transmembrane region" description="Helical" evidence="9">
    <location>
        <begin position="610"/>
        <end position="627"/>
    </location>
</feature>
<reference evidence="10 11" key="1">
    <citation type="submission" date="2020-10" db="EMBL/GenBank/DDBJ databases">
        <title>Sequencing the genomes of 1000 actinobacteria strains.</title>
        <authorList>
            <person name="Klenk H.-P."/>
        </authorList>
    </citation>
    <scope>NUCLEOTIDE SEQUENCE [LARGE SCALE GENOMIC DNA]</scope>
    <source>
        <strain evidence="10 11">DSM 46744</strain>
    </source>
</reference>
<keyword evidence="2" id="KW-0813">Transport</keyword>
<proteinExistence type="inferred from homology"/>
<feature type="transmembrane region" description="Helical" evidence="9">
    <location>
        <begin position="218"/>
        <end position="235"/>
    </location>
</feature>
<evidence type="ECO:0000256" key="7">
    <source>
        <dbReference type="ARBA" id="ARBA00023136"/>
    </source>
</evidence>
<evidence type="ECO:0000256" key="6">
    <source>
        <dbReference type="ARBA" id="ARBA00022989"/>
    </source>
</evidence>
<keyword evidence="6 9" id="KW-1133">Transmembrane helix</keyword>
<name>A0ABR9JY46_9ACTN</name>
<feature type="transmembrane region" description="Helical" evidence="9">
    <location>
        <begin position="6"/>
        <end position="27"/>
    </location>
</feature>
<evidence type="ECO:0000256" key="3">
    <source>
        <dbReference type="ARBA" id="ARBA00022475"/>
    </source>
</evidence>
<feature type="transmembrane region" description="Helical" evidence="9">
    <location>
        <begin position="501"/>
        <end position="520"/>
    </location>
</feature>
<evidence type="ECO:0000256" key="9">
    <source>
        <dbReference type="SAM" id="Phobius"/>
    </source>
</evidence>
<feature type="transmembrane region" description="Helical" evidence="9">
    <location>
        <begin position="358"/>
        <end position="376"/>
    </location>
</feature>
<evidence type="ECO:0000256" key="8">
    <source>
        <dbReference type="ARBA" id="ARBA00037998"/>
    </source>
</evidence>
<feature type="transmembrane region" description="Helical" evidence="9">
    <location>
        <begin position="306"/>
        <end position="326"/>
    </location>
</feature>
<feature type="transmembrane region" description="Helical" evidence="9">
    <location>
        <begin position="382"/>
        <end position="401"/>
    </location>
</feature>
<evidence type="ECO:0000256" key="2">
    <source>
        <dbReference type="ARBA" id="ARBA00022448"/>
    </source>
</evidence>
<feature type="transmembrane region" description="Helical" evidence="9">
    <location>
        <begin position="332"/>
        <end position="351"/>
    </location>
</feature>
<dbReference type="PANTHER" id="PTHR11795:SF451">
    <property type="entry name" value="ABC TRANSPORTER PERMEASE PROTEIN"/>
    <property type="match status" value="1"/>
</dbReference>
<protein>
    <submittedName>
        <fullName evidence="10">Branched-chain amino acid transport system permease protein</fullName>
    </submittedName>
</protein>
<feature type="transmembrane region" description="Helical" evidence="9">
    <location>
        <begin position="408"/>
        <end position="431"/>
    </location>
</feature>
<comment type="subcellular location">
    <subcellularLocation>
        <location evidence="1">Cell membrane</location>
        <topology evidence="1">Multi-pass membrane protein</topology>
    </subcellularLocation>
</comment>
<comment type="caution">
    <text evidence="10">The sequence shown here is derived from an EMBL/GenBank/DDBJ whole genome shotgun (WGS) entry which is preliminary data.</text>
</comment>
<organism evidence="10 11">
    <name type="scientific">Actinomadura algeriensis</name>
    <dbReference type="NCBI Taxonomy" id="1679523"/>
    <lineage>
        <taxon>Bacteria</taxon>
        <taxon>Bacillati</taxon>
        <taxon>Actinomycetota</taxon>
        <taxon>Actinomycetes</taxon>
        <taxon>Streptosporangiales</taxon>
        <taxon>Thermomonosporaceae</taxon>
        <taxon>Actinomadura</taxon>
    </lineage>
</organism>
<feature type="transmembrane region" description="Helical" evidence="9">
    <location>
        <begin position="34"/>
        <end position="51"/>
    </location>
</feature>
<feature type="transmembrane region" description="Helical" evidence="9">
    <location>
        <begin position="142"/>
        <end position="162"/>
    </location>
</feature>
<dbReference type="Pfam" id="PF02653">
    <property type="entry name" value="BPD_transp_2"/>
    <property type="match status" value="2"/>
</dbReference>
<dbReference type="CDD" id="cd06582">
    <property type="entry name" value="TM_PBP1_LivH_like"/>
    <property type="match status" value="1"/>
</dbReference>
<dbReference type="InterPro" id="IPR052157">
    <property type="entry name" value="BCAA_transport_permease"/>
</dbReference>
<dbReference type="InterPro" id="IPR001851">
    <property type="entry name" value="ABC_transp_permease"/>
</dbReference>
<feature type="transmembrane region" description="Helical" evidence="9">
    <location>
        <begin position="242"/>
        <end position="260"/>
    </location>
</feature>
<evidence type="ECO:0000313" key="10">
    <source>
        <dbReference type="EMBL" id="MBE1535504.1"/>
    </source>
</evidence>
<feature type="transmembrane region" description="Helical" evidence="9">
    <location>
        <begin position="451"/>
        <end position="470"/>
    </location>
</feature>